<dbReference type="Pfam" id="PF13435">
    <property type="entry name" value="Cytochrome_C554"/>
    <property type="match status" value="1"/>
</dbReference>
<accession>A0A0F9S0C0</accession>
<organism evidence="3">
    <name type="scientific">marine sediment metagenome</name>
    <dbReference type="NCBI Taxonomy" id="412755"/>
    <lineage>
        <taxon>unclassified sequences</taxon>
        <taxon>metagenomes</taxon>
        <taxon>ecological metagenomes</taxon>
    </lineage>
</organism>
<feature type="transmembrane region" description="Helical" evidence="1">
    <location>
        <begin position="42"/>
        <end position="59"/>
    </location>
</feature>
<dbReference type="Gene3D" id="1.10.1130.10">
    <property type="entry name" value="Flavocytochrome C3, Chain A"/>
    <property type="match status" value="1"/>
</dbReference>
<proteinExistence type="predicted"/>
<comment type="caution">
    <text evidence="3">The sequence shown here is derived from an EMBL/GenBank/DDBJ whole genome shotgun (WGS) entry which is preliminary data.</text>
</comment>
<gene>
    <name evidence="3" type="ORF">LCGC14_0531030</name>
</gene>
<evidence type="ECO:0000259" key="2">
    <source>
        <dbReference type="Pfam" id="PF13435"/>
    </source>
</evidence>
<name>A0A0F9S0C0_9ZZZZ</name>
<keyword evidence="1" id="KW-1133">Transmembrane helix</keyword>
<reference evidence="3" key="1">
    <citation type="journal article" date="2015" name="Nature">
        <title>Complex archaea that bridge the gap between prokaryotes and eukaryotes.</title>
        <authorList>
            <person name="Spang A."/>
            <person name="Saw J.H."/>
            <person name="Jorgensen S.L."/>
            <person name="Zaremba-Niedzwiedzka K."/>
            <person name="Martijn J."/>
            <person name="Lind A.E."/>
            <person name="van Eijk R."/>
            <person name="Schleper C."/>
            <person name="Guy L."/>
            <person name="Ettema T.J."/>
        </authorList>
    </citation>
    <scope>NUCLEOTIDE SEQUENCE</scope>
</reference>
<evidence type="ECO:0000313" key="3">
    <source>
        <dbReference type="EMBL" id="KKN60524.1"/>
    </source>
</evidence>
<keyword evidence="1" id="KW-0812">Transmembrane</keyword>
<dbReference type="InterPro" id="IPR036280">
    <property type="entry name" value="Multihaem_cyt_sf"/>
</dbReference>
<evidence type="ECO:0000256" key="1">
    <source>
        <dbReference type="SAM" id="Phobius"/>
    </source>
</evidence>
<dbReference type="AlphaFoldDB" id="A0A0F9S0C0"/>
<protein>
    <recommendedName>
        <fullName evidence="2">Cytochrome c-552/4 domain-containing protein</fullName>
    </recommendedName>
</protein>
<dbReference type="InterPro" id="IPR023155">
    <property type="entry name" value="Cyt_c-552/4"/>
</dbReference>
<dbReference type="EMBL" id="LAZR01000693">
    <property type="protein sequence ID" value="KKN60524.1"/>
    <property type="molecule type" value="Genomic_DNA"/>
</dbReference>
<feature type="domain" description="Cytochrome c-552/4" evidence="2">
    <location>
        <begin position="69"/>
        <end position="147"/>
    </location>
</feature>
<dbReference type="SUPFAM" id="SSF48695">
    <property type="entry name" value="Multiheme cytochromes"/>
    <property type="match status" value="1"/>
</dbReference>
<sequence>MNRSYKIPKEELNGEHKTLTMNGLSIKILLEIIKENIMKKTILILIIGIPLIFIISLFSQEFTYISAGKCKICHKSEKQGRQFPLWEEKKHSKSFAALSSPEAPAKAKEMGVENPAESKDCLKCHAPLFEKAPELKEEGVTCEVCHGPGSVYKKLKIMKSREESVKNGLTVYDTPEAKKEWCLTCHENAHGQSFDFEASWEKIKHPVPEKQ</sequence>
<keyword evidence="1" id="KW-0472">Membrane</keyword>